<accession>A0A9D4I5Q6</accession>
<evidence type="ECO:0000313" key="1">
    <source>
        <dbReference type="EMBL" id="KAH3749230.1"/>
    </source>
</evidence>
<dbReference type="Proteomes" id="UP000828390">
    <property type="component" value="Unassembled WGS sequence"/>
</dbReference>
<proteinExistence type="predicted"/>
<reference evidence="1" key="1">
    <citation type="journal article" date="2019" name="bioRxiv">
        <title>The Genome of the Zebra Mussel, Dreissena polymorpha: A Resource for Invasive Species Research.</title>
        <authorList>
            <person name="McCartney M.A."/>
            <person name="Auch B."/>
            <person name="Kono T."/>
            <person name="Mallez S."/>
            <person name="Zhang Y."/>
            <person name="Obille A."/>
            <person name="Becker A."/>
            <person name="Abrahante J.E."/>
            <person name="Garbe J."/>
            <person name="Badalamenti J.P."/>
            <person name="Herman A."/>
            <person name="Mangelson H."/>
            <person name="Liachko I."/>
            <person name="Sullivan S."/>
            <person name="Sone E.D."/>
            <person name="Koren S."/>
            <person name="Silverstein K.A.T."/>
            <person name="Beckman K.B."/>
            <person name="Gohl D.M."/>
        </authorList>
    </citation>
    <scope>NUCLEOTIDE SEQUENCE</scope>
    <source>
        <strain evidence="1">Duluth1</strain>
        <tissue evidence="1">Whole animal</tissue>
    </source>
</reference>
<dbReference type="AlphaFoldDB" id="A0A9D4I5Q6"/>
<organism evidence="1 2">
    <name type="scientific">Dreissena polymorpha</name>
    <name type="common">Zebra mussel</name>
    <name type="synonym">Mytilus polymorpha</name>
    <dbReference type="NCBI Taxonomy" id="45954"/>
    <lineage>
        <taxon>Eukaryota</taxon>
        <taxon>Metazoa</taxon>
        <taxon>Spiralia</taxon>
        <taxon>Lophotrochozoa</taxon>
        <taxon>Mollusca</taxon>
        <taxon>Bivalvia</taxon>
        <taxon>Autobranchia</taxon>
        <taxon>Heteroconchia</taxon>
        <taxon>Euheterodonta</taxon>
        <taxon>Imparidentia</taxon>
        <taxon>Neoheterodontei</taxon>
        <taxon>Myida</taxon>
        <taxon>Dreissenoidea</taxon>
        <taxon>Dreissenidae</taxon>
        <taxon>Dreissena</taxon>
    </lineage>
</organism>
<comment type="caution">
    <text evidence="1">The sequence shown here is derived from an EMBL/GenBank/DDBJ whole genome shotgun (WGS) entry which is preliminary data.</text>
</comment>
<gene>
    <name evidence="1" type="ORF">DPMN_183723</name>
</gene>
<reference evidence="1" key="2">
    <citation type="submission" date="2020-11" db="EMBL/GenBank/DDBJ databases">
        <authorList>
            <person name="McCartney M.A."/>
            <person name="Auch B."/>
            <person name="Kono T."/>
            <person name="Mallez S."/>
            <person name="Becker A."/>
            <person name="Gohl D.M."/>
            <person name="Silverstein K.A.T."/>
            <person name="Koren S."/>
            <person name="Bechman K.B."/>
            <person name="Herman A."/>
            <person name="Abrahante J.E."/>
            <person name="Garbe J."/>
        </authorList>
    </citation>
    <scope>NUCLEOTIDE SEQUENCE</scope>
    <source>
        <strain evidence="1">Duluth1</strain>
        <tissue evidence="1">Whole animal</tissue>
    </source>
</reference>
<name>A0A9D4I5Q6_DREPO</name>
<protein>
    <submittedName>
        <fullName evidence="1">Uncharacterized protein</fullName>
    </submittedName>
</protein>
<keyword evidence="2" id="KW-1185">Reference proteome</keyword>
<evidence type="ECO:0000313" key="2">
    <source>
        <dbReference type="Proteomes" id="UP000828390"/>
    </source>
</evidence>
<sequence>MTHPPGGHKIAPPSGGLDFSPIWTIFKLVRDINKTNVFTKFHDEWTKLVYLDVHNGYCPPHGGNVFQRTGSIFELNQHIIKTNILTKLHEYWASNVTYTVFTSFNLSGGIIGTNVLTKFYEYRTRNVDSRMFTRQMLTTNNVPTMDDGQKAILKAHHEHVVLS</sequence>
<dbReference type="EMBL" id="JAIWYP010000010">
    <property type="protein sequence ID" value="KAH3749230.1"/>
    <property type="molecule type" value="Genomic_DNA"/>
</dbReference>